<feature type="transmembrane region" description="Helical" evidence="7">
    <location>
        <begin position="503"/>
        <end position="526"/>
    </location>
</feature>
<comment type="similarity">
    <text evidence="2">Belongs to the major facilitator superfamily. Proton-dependent oligopeptide transporter (POT/PTR) (TC 2.A.17) family.</text>
</comment>
<sequence length="610" mass="67573">MDVEARRQQILKGEETMSEETTVDWRGRPSNLDKHGGIRAAAFVLGLQGFEIMGIAAVGNNLITYAINEMHFSLSKSANIVTNFIGTVFILALLGGYLSDSHLGCFWTMLIFGFVELSGFILLSVQAHLPQLKPPQCNMTTDGEHCLEAKGFKALTFFVALYLVALGSGCVKPNMISHGADQFNKDDPKQSKKLSSYFNAAYFAFSMGELVALTVLVWIQTHSGMDVGFGVSAAAMAMGLISLVCGTLLYRNKAPEGSIFTPIAQVFVAAILKRKQVCPSNPQLLHGSQNKVPHSNLSLSSNVGGVLHTQRFRFLDKACIKIQDAGADTKESPWRLCTVTQVEQVKILFSVIPIFACTIVFNTILAQLQTFSVQQGSSMNTQLTKSVHIPPASLQSIPYIMLIFIVPLYDTFFVPFARKFTGHDSGISPLQRIGFGLFLATFSMVSAALMEKKRRNSAVNDNEIISIFWITPQFLIFGLSEMFTAVGLIEFFYKQSLKGMQSFLTAITYCSYSFGFYLSSVLVSLVNKITSHSSNGGWLSENDLNKDKLDLFYWLLAALSILNFLNYLFWARWFSYNPFLSVTPQHDSNGEDINRYSFNTSKNIGDVIIP</sequence>
<feature type="transmembrane region" description="Helical" evidence="7">
    <location>
        <begin position="78"/>
        <end position="98"/>
    </location>
</feature>
<evidence type="ECO:0000313" key="8">
    <source>
        <dbReference type="EMBL" id="KAA8536627.1"/>
    </source>
</evidence>
<feature type="transmembrane region" description="Helical" evidence="7">
    <location>
        <begin position="154"/>
        <end position="176"/>
    </location>
</feature>
<evidence type="ECO:0000256" key="3">
    <source>
        <dbReference type="ARBA" id="ARBA00022692"/>
    </source>
</evidence>
<keyword evidence="9" id="KW-1185">Reference proteome</keyword>
<name>A0A5J5B486_9ASTE</name>
<dbReference type="AlphaFoldDB" id="A0A5J5B486"/>
<dbReference type="Proteomes" id="UP000325577">
    <property type="component" value="Linkage Group LG16"/>
</dbReference>
<evidence type="ECO:0000313" key="9">
    <source>
        <dbReference type="Proteomes" id="UP000325577"/>
    </source>
</evidence>
<gene>
    <name evidence="8" type="ORF">F0562_029105</name>
</gene>
<comment type="subcellular location">
    <subcellularLocation>
        <location evidence="1">Membrane</location>
        <topology evidence="1">Multi-pass membrane protein</topology>
    </subcellularLocation>
</comment>
<dbReference type="OrthoDB" id="8904098at2759"/>
<proteinExistence type="inferred from homology"/>
<dbReference type="PANTHER" id="PTHR11654">
    <property type="entry name" value="OLIGOPEPTIDE TRANSPORTER-RELATED"/>
    <property type="match status" value="1"/>
</dbReference>
<evidence type="ECO:0008006" key="10">
    <source>
        <dbReference type="Google" id="ProtNLM"/>
    </source>
</evidence>
<accession>A0A5J5B486</accession>
<feature type="transmembrane region" description="Helical" evidence="7">
    <location>
        <begin position="105"/>
        <end position="125"/>
    </location>
</feature>
<feature type="transmembrane region" description="Helical" evidence="7">
    <location>
        <begin position="197"/>
        <end position="219"/>
    </location>
</feature>
<evidence type="ECO:0000256" key="6">
    <source>
        <dbReference type="ARBA" id="ARBA00044504"/>
    </source>
</evidence>
<evidence type="ECO:0000256" key="1">
    <source>
        <dbReference type="ARBA" id="ARBA00004141"/>
    </source>
</evidence>
<feature type="transmembrane region" description="Helical" evidence="7">
    <location>
        <begin position="347"/>
        <end position="368"/>
    </location>
</feature>
<dbReference type="InterPro" id="IPR036259">
    <property type="entry name" value="MFS_trans_sf"/>
</dbReference>
<evidence type="ECO:0000256" key="2">
    <source>
        <dbReference type="ARBA" id="ARBA00005982"/>
    </source>
</evidence>
<keyword evidence="5 7" id="KW-0472">Membrane</keyword>
<evidence type="ECO:0000256" key="5">
    <source>
        <dbReference type="ARBA" id="ARBA00023136"/>
    </source>
</evidence>
<evidence type="ECO:0000256" key="4">
    <source>
        <dbReference type="ARBA" id="ARBA00022989"/>
    </source>
</evidence>
<dbReference type="Gene3D" id="1.20.1250.20">
    <property type="entry name" value="MFS general substrate transporter like domains"/>
    <property type="match status" value="1"/>
</dbReference>
<dbReference type="CDD" id="cd17414">
    <property type="entry name" value="MFS_NPF4"/>
    <property type="match status" value="1"/>
</dbReference>
<dbReference type="Pfam" id="PF00854">
    <property type="entry name" value="PTR2"/>
    <property type="match status" value="1"/>
</dbReference>
<organism evidence="8 9">
    <name type="scientific">Nyssa sinensis</name>
    <dbReference type="NCBI Taxonomy" id="561372"/>
    <lineage>
        <taxon>Eukaryota</taxon>
        <taxon>Viridiplantae</taxon>
        <taxon>Streptophyta</taxon>
        <taxon>Embryophyta</taxon>
        <taxon>Tracheophyta</taxon>
        <taxon>Spermatophyta</taxon>
        <taxon>Magnoliopsida</taxon>
        <taxon>eudicotyledons</taxon>
        <taxon>Gunneridae</taxon>
        <taxon>Pentapetalae</taxon>
        <taxon>asterids</taxon>
        <taxon>Cornales</taxon>
        <taxon>Nyssaceae</taxon>
        <taxon>Nyssa</taxon>
    </lineage>
</organism>
<feature type="transmembrane region" description="Helical" evidence="7">
    <location>
        <begin position="231"/>
        <end position="250"/>
    </location>
</feature>
<dbReference type="InterPro" id="IPR000109">
    <property type="entry name" value="POT_fam"/>
</dbReference>
<protein>
    <recommendedName>
        <fullName evidence="10">Major facilitator superfamily (MFS) profile domain-containing protein</fullName>
    </recommendedName>
</protein>
<feature type="transmembrane region" description="Helical" evidence="7">
    <location>
        <begin position="429"/>
        <end position="450"/>
    </location>
</feature>
<feature type="transmembrane region" description="Helical" evidence="7">
    <location>
        <begin position="551"/>
        <end position="570"/>
    </location>
</feature>
<comment type="similarity">
    <text evidence="6">Belongs to the major facilitator superfamily. Phosphate:H(+) symporter (TC 2.A.1.9) family.</text>
</comment>
<dbReference type="GO" id="GO:0016020">
    <property type="term" value="C:membrane"/>
    <property type="evidence" value="ECO:0007669"/>
    <property type="project" value="UniProtKB-SubCell"/>
</dbReference>
<evidence type="ECO:0000256" key="7">
    <source>
        <dbReference type="SAM" id="Phobius"/>
    </source>
</evidence>
<dbReference type="SUPFAM" id="SSF103473">
    <property type="entry name" value="MFS general substrate transporter"/>
    <property type="match status" value="1"/>
</dbReference>
<feature type="transmembrane region" description="Helical" evidence="7">
    <location>
        <begin position="397"/>
        <end position="417"/>
    </location>
</feature>
<feature type="transmembrane region" description="Helical" evidence="7">
    <location>
        <begin position="36"/>
        <end position="58"/>
    </location>
</feature>
<dbReference type="GO" id="GO:0022857">
    <property type="term" value="F:transmembrane transporter activity"/>
    <property type="evidence" value="ECO:0007669"/>
    <property type="project" value="InterPro"/>
</dbReference>
<keyword evidence="4 7" id="KW-1133">Transmembrane helix</keyword>
<reference evidence="8 9" key="1">
    <citation type="submission" date="2019-09" db="EMBL/GenBank/DDBJ databases">
        <title>A chromosome-level genome assembly of the Chinese tupelo Nyssa sinensis.</title>
        <authorList>
            <person name="Yang X."/>
            <person name="Kang M."/>
            <person name="Yang Y."/>
            <person name="Xiong H."/>
            <person name="Wang M."/>
            <person name="Zhang Z."/>
            <person name="Wang Z."/>
            <person name="Wu H."/>
            <person name="Ma T."/>
            <person name="Liu J."/>
            <person name="Xi Z."/>
        </authorList>
    </citation>
    <scope>NUCLEOTIDE SEQUENCE [LARGE SCALE GENOMIC DNA]</scope>
    <source>
        <strain evidence="8">J267</strain>
        <tissue evidence="8">Leaf</tissue>
    </source>
</reference>
<feature type="transmembrane region" description="Helical" evidence="7">
    <location>
        <begin position="470"/>
        <end position="491"/>
    </location>
</feature>
<dbReference type="EMBL" id="CM018039">
    <property type="protein sequence ID" value="KAA8536627.1"/>
    <property type="molecule type" value="Genomic_DNA"/>
</dbReference>
<keyword evidence="3 7" id="KW-0812">Transmembrane</keyword>